<feature type="domain" description="Rhodanese" evidence="1">
    <location>
        <begin position="18"/>
        <end position="113"/>
    </location>
</feature>
<sequence length="278" mass="30595">MPAPNAISSDKLARLIGTARAPLLLDVRSDADYQADPRMIPGSVRADDQALDQLLARLSAAAHSAPSSVVTICQGGHRRSQGAAAWLRAEGIGCEYLENGIDAWRAVNLPLIRPDKLPPRDVQGRTVWVTRARPKIDRIACPWLIRRFLDPRAVILFVAPTEVLGVAERLDATPFDVEGVFWSHRGELCSFDTMLVEFGLTIPALDHLARIVRGADTARLDLEPEAAGLLAISLGLSRIYANDHEQLDAGMLVYDALYRWARDASDETHNWPTNKPRA</sequence>
<organism evidence="2 3">
    <name type="scientific">Paracoccus lutimaris</name>
    <dbReference type="NCBI Taxonomy" id="1490030"/>
    <lineage>
        <taxon>Bacteria</taxon>
        <taxon>Pseudomonadati</taxon>
        <taxon>Pseudomonadota</taxon>
        <taxon>Alphaproteobacteria</taxon>
        <taxon>Rhodobacterales</taxon>
        <taxon>Paracoccaceae</taxon>
        <taxon>Paracoccus</taxon>
    </lineage>
</organism>
<evidence type="ECO:0000313" key="2">
    <source>
        <dbReference type="EMBL" id="RCW79678.1"/>
    </source>
</evidence>
<dbReference type="RefSeq" id="WP_114350408.1">
    <property type="nucleotide sequence ID" value="NZ_QPJL01000023.1"/>
</dbReference>
<dbReference type="Pfam" id="PF09828">
    <property type="entry name" value="ChrB_C"/>
    <property type="match status" value="1"/>
</dbReference>
<name>A0A368YJM7_9RHOB</name>
<dbReference type="SUPFAM" id="SSF52821">
    <property type="entry name" value="Rhodanese/Cell cycle control phosphatase"/>
    <property type="match status" value="1"/>
</dbReference>
<evidence type="ECO:0000259" key="1">
    <source>
        <dbReference type="PROSITE" id="PS50206"/>
    </source>
</evidence>
<gene>
    <name evidence="2" type="ORF">DFP89_1238</name>
</gene>
<dbReference type="InterPro" id="IPR018634">
    <property type="entry name" value="ChrB_C"/>
</dbReference>
<dbReference type="InterPro" id="IPR036873">
    <property type="entry name" value="Rhodanese-like_dom_sf"/>
</dbReference>
<protein>
    <recommendedName>
        <fullName evidence="1">Rhodanese domain-containing protein</fullName>
    </recommendedName>
</protein>
<dbReference type="Proteomes" id="UP000253345">
    <property type="component" value="Unassembled WGS sequence"/>
</dbReference>
<dbReference type="Gene3D" id="3.40.250.10">
    <property type="entry name" value="Rhodanese-like domain"/>
    <property type="match status" value="1"/>
</dbReference>
<dbReference type="EMBL" id="QPJL01000023">
    <property type="protein sequence ID" value="RCW79678.1"/>
    <property type="molecule type" value="Genomic_DNA"/>
</dbReference>
<evidence type="ECO:0000313" key="3">
    <source>
        <dbReference type="Proteomes" id="UP000253345"/>
    </source>
</evidence>
<reference evidence="2 3" key="1">
    <citation type="submission" date="2018-07" db="EMBL/GenBank/DDBJ databases">
        <title>Genomic Encyclopedia of Type Strains, Phase III (KMG-III): the genomes of soil and plant-associated and newly described type strains.</title>
        <authorList>
            <person name="Whitman W."/>
        </authorList>
    </citation>
    <scope>NUCLEOTIDE SEQUENCE [LARGE SCALE GENOMIC DNA]</scope>
    <source>
        <strain evidence="2 3">CECT 8525</strain>
    </source>
</reference>
<dbReference type="Pfam" id="PF00581">
    <property type="entry name" value="Rhodanese"/>
    <property type="match status" value="1"/>
</dbReference>
<accession>A0A368YJM7</accession>
<dbReference type="PROSITE" id="PS50206">
    <property type="entry name" value="RHODANESE_3"/>
    <property type="match status" value="1"/>
</dbReference>
<dbReference type="SMART" id="SM00450">
    <property type="entry name" value="RHOD"/>
    <property type="match status" value="1"/>
</dbReference>
<dbReference type="AlphaFoldDB" id="A0A368YJM7"/>
<keyword evidence="3" id="KW-1185">Reference proteome</keyword>
<proteinExistence type="predicted"/>
<comment type="caution">
    <text evidence="2">The sequence shown here is derived from an EMBL/GenBank/DDBJ whole genome shotgun (WGS) entry which is preliminary data.</text>
</comment>
<dbReference type="InterPro" id="IPR001763">
    <property type="entry name" value="Rhodanese-like_dom"/>
</dbReference>
<dbReference type="OrthoDB" id="9784302at2"/>